<keyword evidence="10 14" id="KW-0472">Membrane</keyword>
<keyword evidence="6" id="KW-0808">Transferase</keyword>
<evidence type="ECO:0000256" key="5">
    <source>
        <dbReference type="ARBA" id="ARBA00022475"/>
    </source>
</evidence>
<dbReference type="EMBL" id="BAAAZI010000007">
    <property type="protein sequence ID" value="GAA4139515.1"/>
    <property type="molecule type" value="Genomic_DNA"/>
</dbReference>
<dbReference type="InterPro" id="IPR022791">
    <property type="entry name" value="L-PG_synthase/AglD"/>
</dbReference>
<evidence type="ECO:0000256" key="4">
    <source>
        <dbReference type="ARBA" id="ARBA00021546"/>
    </source>
</evidence>
<feature type="transmembrane region" description="Helical" evidence="14">
    <location>
        <begin position="135"/>
        <end position="157"/>
    </location>
</feature>
<feature type="transmembrane region" description="Helical" evidence="14">
    <location>
        <begin position="332"/>
        <end position="352"/>
    </location>
</feature>
<evidence type="ECO:0000256" key="9">
    <source>
        <dbReference type="ARBA" id="ARBA00023098"/>
    </source>
</evidence>
<evidence type="ECO:0000256" key="13">
    <source>
        <dbReference type="ARBA" id="ARBA00047540"/>
    </source>
</evidence>
<evidence type="ECO:0000256" key="8">
    <source>
        <dbReference type="ARBA" id="ARBA00022989"/>
    </source>
</evidence>
<reference evidence="17" key="1">
    <citation type="journal article" date="2019" name="Int. J. Syst. Evol. Microbiol.">
        <title>The Global Catalogue of Microorganisms (GCM) 10K type strain sequencing project: providing services to taxonomists for standard genome sequencing and annotation.</title>
        <authorList>
            <consortium name="The Broad Institute Genomics Platform"/>
            <consortium name="The Broad Institute Genome Sequencing Center for Infectious Disease"/>
            <person name="Wu L."/>
            <person name="Ma J."/>
        </authorList>
    </citation>
    <scope>NUCLEOTIDE SEQUENCE [LARGE SCALE GENOMIC DNA]</scope>
    <source>
        <strain evidence="17">JCM 16704</strain>
    </source>
</reference>
<feature type="transmembrane region" description="Helical" evidence="14">
    <location>
        <begin position="220"/>
        <end position="243"/>
    </location>
</feature>
<evidence type="ECO:0000256" key="14">
    <source>
        <dbReference type="SAM" id="Phobius"/>
    </source>
</evidence>
<dbReference type="Pfam" id="PF03706">
    <property type="entry name" value="LPG_synthase_TM"/>
    <property type="match status" value="1"/>
</dbReference>
<comment type="subcellular location">
    <subcellularLocation>
        <location evidence="1">Cell membrane</location>
        <topology evidence="1">Multi-pass membrane protein</topology>
    </subcellularLocation>
</comment>
<feature type="transmembrane region" description="Helical" evidence="14">
    <location>
        <begin position="417"/>
        <end position="433"/>
    </location>
</feature>
<proteinExistence type="inferred from homology"/>
<accession>A0ABP7YQX4</accession>
<protein>
    <recommendedName>
        <fullName evidence="4">Phosphatidylglycerol lysyltransferase</fullName>
        <ecNumber evidence="3">2.3.2.3</ecNumber>
    </recommendedName>
    <alternativeName>
        <fullName evidence="12">Lysylphosphatidylglycerol synthase</fullName>
    </alternativeName>
</protein>
<evidence type="ECO:0000313" key="17">
    <source>
        <dbReference type="Proteomes" id="UP001500101"/>
    </source>
</evidence>
<dbReference type="Pfam" id="PF09924">
    <property type="entry name" value="LPG_synthase_C"/>
    <property type="match status" value="1"/>
</dbReference>
<dbReference type="PANTHER" id="PTHR34697:SF2">
    <property type="entry name" value="PHOSPHATIDYLGLYCEROL LYSYLTRANSFERASE"/>
    <property type="match status" value="1"/>
</dbReference>
<evidence type="ECO:0000256" key="10">
    <source>
        <dbReference type="ARBA" id="ARBA00023136"/>
    </source>
</evidence>
<dbReference type="RefSeq" id="WP_344674341.1">
    <property type="nucleotide sequence ID" value="NZ_BAAAZI010000007.1"/>
</dbReference>
<dbReference type="Proteomes" id="UP001500101">
    <property type="component" value="Unassembled WGS sequence"/>
</dbReference>
<keyword evidence="9" id="KW-0443">Lipid metabolism</keyword>
<evidence type="ECO:0000256" key="11">
    <source>
        <dbReference type="ARBA" id="ARBA00023251"/>
    </source>
</evidence>
<dbReference type="EC" id="2.3.2.3" evidence="3"/>
<feature type="transmembrane region" description="Helical" evidence="14">
    <location>
        <begin position="163"/>
        <end position="184"/>
    </location>
</feature>
<comment type="catalytic activity">
    <reaction evidence="13">
        <text>L-lysyl-tRNA(Lys) + a 1,2-diacyl-sn-glycero-3-phospho-(1'-sn-glycerol) = a 1,2-diacyl-sn-glycero-3-phospho-1'-(3'-O-L-lysyl)-sn-glycerol + tRNA(Lys)</text>
        <dbReference type="Rhea" id="RHEA:10668"/>
        <dbReference type="Rhea" id="RHEA-COMP:9696"/>
        <dbReference type="Rhea" id="RHEA-COMP:9697"/>
        <dbReference type="ChEBI" id="CHEBI:64716"/>
        <dbReference type="ChEBI" id="CHEBI:75792"/>
        <dbReference type="ChEBI" id="CHEBI:78442"/>
        <dbReference type="ChEBI" id="CHEBI:78529"/>
        <dbReference type="EC" id="2.3.2.3"/>
    </reaction>
</comment>
<comment type="similarity">
    <text evidence="2">Belongs to the LPG synthase family.</text>
</comment>
<keyword evidence="5" id="KW-1003">Cell membrane</keyword>
<feature type="transmembrane region" description="Helical" evidence="14">
    <location>
        <begin position="54"/>
        <end position="74"/>
    </location>
</feature>
<dbReference type="InterPro" id="IPR051211">
    <property type="entry name" value="PG_lysyltransferase"/>
</dbReference>
<gene>
    <name evidence="16" type="primary">mprF</name>
    <name evidence="16" type="ORF">GCM10022216_17720</name>
</gene>
<keyword evidence="17" id="KW-1185">Reference proteome</keyword>
<feature type="transmembrane region" description="Helical" evidence="14">
    <location>
        <begin position="395"/>
        <end position="412"/>
    </location>
</feature>
<evidence type="ECO:0000256" key="3">
    <source>
        <dbReference type="ARBA" id="ARBA00012014"/>
    </source>
</evidence>
<evidence type="ECO:0000259" key="15">
    <source>
        <dbReference type="Pfam" id="PF09924"/>
    </source>
</evidence>
<evidence type="ECO:0000256" key="7">
    <source>
        <dbReference type="ARBA" id="ARBA00022692"/>
    </source>
</evidence>
<feature type="domain" description="Phosphatidylglycerol lysyltransferase C-terminal" evidence="15">
    <location>
        <begin position="556"/>
        <end position="843"/>
    </location>
</feature>
<organism evidence="16 17">
    <name type="scientific">Sphingobacterium kyonggiense</name>
    <dbReference type="NCBI Taxonomy" id="714075"/>
    <lineage>
        <taxon>Bacteria</taxon>
        <taxon>Pseudomonadati</taxon>
        <taxon>Bacteroidota</taxon>
        <taxon>Sphingobacteriia</taxon>
        <taxon>Sphingobacteriales</taxon>
        <taxon>Sphingobacteriaceae</taxon>
        <taxon>Sphingobacterium</taxon>
    </lineage>
</organism>
<dbReference type="InterPro" id="IPR024320">
    <property type="entry name" value="LPG_synthase_C"/>
</dbReference>
<evidence type="ECO:0000256" key="1">
    <source>
        <dbReference type="ARBA" id="ARBA00004651"/>
    </source>
</evidence>
<dbReference type="InterPro" id="IPR016181">
    <property type="entry name" value="Acyl_CoA_acyltransferase"/>
</dbReference>
<feature type="transmembrane region" description="Helical" evidence="14">
    <location>
        <begin position="372"/>
        <end position="389"/>
    </location>
</feature>
<evidence type="ECO:0000256" key="6">
    <source>
        <dbReference type="ARBA" id="ARBA00022679"/>
    </source>
</evidence>
<dbReference type="SUPFAM" id="SSF55729">
    <property type="entry name" value="Acyl-CoA N-acyltransferases (Nat)"/>
    <property type="match status" value="1"/>
</dbReference>
<feature type="transmembrane region" description="Helical" evidence="14">
    <location>
        <begin position="94"/>
        <end position="114"/>
    </location>
</feature>
<evidence type="ECO:0000256" key="2">
    <source>
        <dbReference type="ARBA" id="ARBA00008627"/>
    </source>
</evidence>
<feature type="transmembrane region" description="Helical" evidence="14">
    <location>
        <begin position="255"/>
        <end position="279"/>
    </location>
</feature>
<keyword evidence="11" id="KW-0046">Antibiotic resistance</keyword>
<feature type="transmembrane region" description="Helical" evidence="14">
    <location>
        <begin position="511"/>
        <end position="531"/>
    </location>
</feature>
<keyword evidence="7 14" id="KW-0812">Transmembrane</keyword>
<sequence>MVKKLLHHIRKFSPKSYWKEILAVLIILLAFIFFREQRKELMEIGPMLNRANPFWLLAGLLVTFLYVYFQGMMYRASFKALSLDINLGIAVELFLKRNFLSVFLPAGGISSLAYTSTQLRRRNLNKMQIHQAGALYGFIGLLTVFLVAIPVLLYSFLRNQTLGSAWVSLLILGGFLGLIYFLYYSFRKRSWLYKLAERYFPAFANNLENICSANVKKGSLYYTIFYSLMIELCGIIHVYIAMYALDIHHSFEAAVVSYTVSVILMIVSPFLRGLGAVEFSMLYVFQQYGYTNVAGLGITLLYRIFEFWLPLFLGLLAFAWRGKQLVTRLGPSLLIFFLGMVNLCSVLTPPFAERMKWEKFYINSQTMYSSKMLIIVLGVALILVSAYLIKGFRSAYWAAITFCFLSIIGHLLKAFDYEEAVLALIILVLLLTSQKEYRVKSSIKWLRIGFGTFITMFIAVCIFSAVGFYFIDYRHFGMEFNLKQSLMQAINCFLFFADTDLEPKTTFAKEFLRICQILGFLCWLIFFYALLVPKKYSLSIQDQDEQSLAKLHVKNHGRSSLDYFKYAVDKELFFSEVADGFTAYRVANHYAVVLEEPVCSLRDKEDLILEFERFCKKRGWAAIYYRVEEDSLMYFQANKKKKLLIGQEAIVDLREFTLEGKEKKSLRNGLNNLQKNGYEAFISLSPQPDEILLELEAVSNEWLHVFEKKEMGFSQGWFNREDLRKHDLIILCDEEGSTKAFLNIIPDFAYEECTYDLIRKTADAPGAAMDGLIIKLIAYAKEKGYRYLNIGMVALTGLDTADNPAEKIMKFISQKMPNFKIFKSQREYKEKFTKRWENRYLVFDHDIDLFQLPTVIRKIMKPFNGRS</sequence>
<comment type="caution">
    <text evidence="16">The sequence shown here is derived from an EMBL/GenBank/DDBJ whole genome shotgun (WGS) entry which is preliminary data.</text>
</comment>
<name>A0ABP7YQX4_9SPHI</name>
<evidence type="ECO:0000313" key="16">
    <source>
        <dbReference type="EMBL" id="GAA4139515.1"/>
    </source>
</evidence>
<evidence type="ECO:0000256" key="12">
    <source>
        <dbReference type="ARBA" id="ARBA00031899"/>
    </source>
</evidence>
<keyword evidence="8 14" id="KW-1133">Transmembrane helix</keyword>
<feature type="transmembrane region" description="Helical" evidence="14">
    <location>
        <begin position="16"/>
        <end position="34"/>
    </location>
</feature>
<dbReference type="PANTHER" id="PTHR34697">
    <property type="entry name" value="PHOSPHATIDYLGLYCEROL LYSYLTRANSFERASE"/>
    <property type="match status" value="1"/>
</dbReference>
<feature type="transmembrane region" description="Helical" evidence="14">
    <location>
        <begin position="445"/>
        <end position="471"/>
    </location>
</feature>